<feature type="compositionally biased region" description="Basic and acidic residues" evidence="1">
    <location>
        <begin position="1"/>
        <end position="10"/>
    </location>
</feature>
<evidence type="ECO:0000256" key="1">
    <source>
        <dbReference type="SAM" id="MobiDB-lite"/>
    </source>
</evidence>
<dbReference type="AlphaFoldDB" id="A0A0A8YSM9"/>
<feature type="region of interest" description="Disordered" evidence="1">
    <location>
        <begin position="1"/>
        <end position="24"/>
    </location>
</feature>
<dbReference type="EMBL" id="GBRH01267861">
    <property type="protein sequence ID" value="JAD30034.1"/>
    <property type="molecule type" value="Transcribed_RNA"/>
</dbReference>
<reference evidence="2" key="1">
    <citation type="submission" date="2014-09" db="EMBL/GenBank/DDBJ databases">
        <authorList>
            <person name="Magalhaes I.L.F."/>
            <person name="Oliveira U."/>
            <person name="Santos F.R."/>
            <person name="Vidigal T.H.D.A."/>
            <person name="Brescovit A.D."/>
            <person name="Santos A.J."/>
        </authorList>
    </citation>
    <scope>NUCLEOTIDE SEQUENCE</scope>
    <source>
        <tissue evidence="2">Shoot tissue taken approximately 20 cm above the soil surface</tissue>
    </source>
</reference>
<accession>A0A0A8YSM9</accession>
<reference evidence="2" key="2">
    <citation type="journal article" date="2015" name="Data Brief">
        <title>Shoot transcriptome of the giant reed, Arundo donax.</title>
        <authorList>
            <person name="Barrero R.A."/>
            <person name="Guerrero F.D."/>
            <person name="Moolhuijzen P."/>
            <person name="Goolsby J.A."/>
            <person name="Tidwell J."/>
            <person name="Bellgard S.E."/>
            <person name="Bellgard M.I."/>
        </authorList>
    </citation>
    <scope>NUCLEOTIDE SEQUENCE</scope>
    <source>
        <tissue evidence="2">Shoot tissue taken approximately 20 cm above the soil surface</tissue>
    </source>
</reference>
<organism evidence="2">
    <name type="scientific">Arundo donax</name>
    <name type="common">Giant reed</name>
    <name type="synonym">Donax arundinaceus</name>
    <dbReference type="NCBI Taxonomy" id="35708"/>
    <lineage>
        <taxon>Eukaryota</taxon>
        <taxon>Viridiplantae</taxon>
        <taxon>Streptophyta</taxon>
        <taxon>Embryophyta</taxon>
        <taxon>Tracheophyta</taxon>
        <taxon>Spermatophyta</taxon>
        <taxon>Magnoliopsida</taxon>
        <taxon>Liliopsida</taxon>
        <taxon>Poales</taxon>
        <taxon>Poaceae</taxon>
        <taxon>PACMAD clade</taxon>
        <taxon>Arundinoideae</taxon>
        <taxon>Arundineae</taxon>
        <taxon>Arundo</taxon>
    </lineage>
</organism>
<sequence>MLQPGHDEITHKRRKETNRSYRIL</sequence>
<proteinExistence type="predicted"/>
<evidence type="ECO:0000313" key="2">
    <source>
        <dbReference type="EMBL" id="JAD30034.1"/>
    </source>
</evidence>
<name>A0A0A8YSM9_ARUDO</name>
<protein>
    <submittedName>
        <fullName evidence="2">Uncharacterized protein</fullName>
    </submittedName>
</protein>